<dbReference type="OrthoDB" id="6083221at2759"/>
<dbReference type="EMBL" id="CAJHNH020002409">
    <property type="protein sequence ID" value="CAG5126633.1"/>
    <property type="molecule type" value="Genomic_DNA"/>
</dbReference>
<protein>
    <recommendedName>
        <fullName evidence="1">VWFA domain-containing protein</fullName>
    </recommendedName>
</protein>
<dbReference type="PROSITE" id="PS50234">
    <property type="entry name" value="VWFA"/>
    <property type="match status" value="1"/>
</dbReference>
<dbReference type="InterPro" id="IPR002035">
    <property type="entry name" value="VWF_A"/>
</dbReference>
<evidence type="ECO:0000313" key="3">
    <source>
        <dbReference type="Proteomes" id="UP000678393"/>
    </source>
</evidence>
<dbReference type="SMART" id="SM00327">
    <property type="entry name" value="VWA"/>
    <property type="match status" value="1"/>
</dbReference>
<dbReference type="Gene3D" id="3.40.50.410">
    <property type="entry name" value="von Willebrand factor, type A domain"/>
    <property type="match status" value="1"/>
</dbReference>
<name>A0A8S3ZB90_9EUPU</name>
<reference evidence="2" key="1">
    <citation type="submission" date="2021-04" db="EMBL/GenBank/DDBJ databases">
        <authorList>
            <consortium name="Molecular Ecology Group"/>
        </authorList>
    </citation>
    <scope>NUCLEOTIDE SEQUENCE</scope>
</reference>
<dbReference type="InterPro" id="IPR036465">
    <property type="entry name" value="vWFA_dom_sf"/>
</dbReference>
<gene>
    <name evidence="2" type="ORF">CUNI_LOCUS12191</name>
</gene>
<dbReference type="Proteomes" id="UP000678393">
    <property type="component" value="Unassembled WGS sequence"/>
</dbReference>
<keyword evidence="3" id="KW-1185">Reference proteome</keyword>
<dbReference type="PANTHER" id="PTHR10579:SF177">
    <property type="entry name" value="CALCIUM-ACTIVATED CHLORIDE CHANNEL REGULATOR 4-LIKE PROTEIN"/>
    <property type="match status" value="1"/>
</dbReference>
<dbReference type="InterPro" id="IPR051266">
    <property type="entry name" value="CLCR"/>
</dbReference>
<proteinExistence type="predicted"/>
<dbReference type="SUPFAM" id="SSF53300">
    <property type="entry name" value="vWA-like"/>
    <property type="match status" value="1"/>
</dbReference>
<dbReference type="NCBIfam" id="NF041940">
    <property type="entry name" value="choice_anch_X"/>
    <property type="match status" value="1"/>
</dbReference>
<dbReference type="PANTHER" id="PTHR10579">
    <property type="entry name" value="CALCIUM-ACTIVATED CHLORIDE CHANNEL REGULATOR"/>
    <property type="match status" value="1"/>
</dbReference>
<accession>A0A8S3ZB90</accession>
<feature type="domain" description="VWFA" evidence="1">
    <location>
        <begin position="28"/>
        <end position="202"/>
    </location>
</feature>
<comment type="caution">
    <text evidence="2">The sequence shown here is derived from an EMBL/GenBank/DDBJ whole genome shotgun (WGS) entry which is preliminary data.</text>
</comment>
<dbReference type="Pfam" id="PF00092">
    <property type="entry name" value="VWA"/>
    <property type="match status" value="1"/>
</dbReference>
<evidence type="ECO:0000313" key="2">
    <source>
        <dbReference type="EMBL" id="CAG5126633.1"/>
    </source>
</evidence>
<sequence length="572" mass="62530">FQGGRSFPRAVADTTPQFKVVRATKLNSIVLVIDTSASMETRNKLTRAVQAATYFIEDGLDNGVFLGLVTFSTVATVVTPITELTSEGSRSVISQKLPRTTEGKTSIATGLLTTLQLIKNHENSTSGGFIVLITDGRGTTTPTLDDARSAIKDSGVIINVIAFDDDKDTSLEKLTTETGGRYYYDTREEMSTSAVDAMLDIYRFFDSDSDRIPVQIVSETDYLAPFQTMSGSFKLDLSLGKHTRAIITYTSELPPNITVTSPTGRRYCYLYPEYFNDPILKRVKLSIPFLAEIGHWNYAIKNSEAASSYVVSIVVMSSSRNSTIPTLKFSGDILLENNTWPIRSVVVAEVTRNGMPAKDLTVRGIVSRPMAAPEIIELYDNGAGADAVKGDGIYSRFFTRFSTSGHYSLNIEMLDARGETIVASGISNFITFSDSESSQIATGYASSVHIEHPQLPVSRPTDSVVVDEYPPMRITDLRVLHTCAANGSVVLAWTAPGDDLDYDTASSYTIVMSSSVEAIINSQELPLLDNTYVIKGNLYAPKSFGDKEEVSVLFLSFVCVLLCAARHRRITS</sequence>
<organism evidence="2 3">
    <name type="scientific">Candidula unifasciata</name>
    <dbReference type="NCBI Taxonomy" id="100452"/>
    <lineage>
        <taxon>Eukaryota</taxon>
        <taxon>Metazoa</taxon>
        <taxon>Spiralia</taxon>
        <taxon>Lophotrochozoa</taxon>
        <taxon>Mollusca</taxon>
        <taxon>Gastropoda</taxon>
        <taxon>Heterobranchia</taxon>
        <taxon>Euthyneura</taxon>
        <taxon>Panpulmonata</taxon>
        <taxon>Eupulmonata</taxon>
        <taxon>Stylommatophora</taxon>
        <taxon>Helicina</taxon>
        <taxon>Helicoidea</taxon>
        <taxon>Geomitridae</taxon>
        <taxon>Candidula</taxon>
    </lineage>
</organism>
<evidence type="ECO:0000259" key="1">
    <source>
        <dbReference type="PROSITE" id="PS50234"/>
    </source>
</evidence>
<dbReference type="CDD" id="cd00198">
    <property type="entry name" value="vWFA"/>
    <property type="match status" value="1"/>
</dbReference>
<dbReference type="AlphaFoldDB" id="A0A8S3ZB90"/>
<feature type="non-terminal residue" evidence="2">
    <location>
        <position position="572"/>
    </location>
</feature>